<dbReference type="Gene3D" id="3.40.50.720">
    <property type="entry name" value="NAD(P)-binding Rossmann-like Domain"/>
    <property type="match status" value="1"/>
</dbReference>
<protein>
    <submittedName>
        <fullName evidence="2">dTDP-4-dehydrorhamnose reductase</fullName>
    </submittedName>
</protein>
<dbReference type="AlphaFoldDB" id="A0A1I4EEM8"/>
<organism evidence="2 3">
    <name type="scientific">Falsiroseomonas stagni DSM 19981</name>
    <dbReference type="NCBI Taxonomy" id="1123062"/>
    <lineage>
        <taxon>Bacteria</taxon>
        <taxon>Pseudomonadati</taxon>
        <taxon>Pseudomonadota</taxon>
        <taxon>Alphaproteobacteria</taxon>
        <taxon>Acetobacterales</taxon>
        <taxon>Roseomonadaceae</taxon>
        <taxon>Falsiroseomonas</taxon>
    </lineage>
</organism>
<keyword evidence="1" id="KW-0520">NAD</keyword>
<name>A0A1I4EEM8_9PROT</name>
<dbReference type="InterPro" id="IPR036291">
    <property type="entry name" value="NAD(P)-bd_dom_sf"/>
</dbReference>
<dbReference type="Proteomes" id="UP000199473">
    <property type="component" value="Unassembled WGS sequence"/>
</dbReference>
<reference evidence="2 3" key="1">
    <citation type="submission" date="2016-10" db="EMBL/GenBank/DDBJ databases">
        <authorList>
            <person name="de Groot N.N."/>
        </authorList>
    </citation>
    <scope>NUCLEOTIDE SEQUENCE [LARGE SCALE GENOMIC DNA]</scope>
    <source>
        <strain evidence="2 3">DSM 19981</strain>
    </source>
</reference>
<sequence length="286" mass="29222">MGDGMADRMVVAGLGYSGGAIAAEALEAGFAVTGTARDPARAAPPPGVAVVAFAEAGEAIRNATHLVITAAPGESGDPVLAVHAAAIAAAPALRWIGYLSTTGVYGDRGGGAVDEATPPAPGQDRSKRRLVAEEAWRLAAGGRALDLFRVGGIYGPGRSSLDEIRAGTARRVVKPGHAFSRIHRDDIALAVVAAARRPDGVRVLHLVDDEPAASADVVTEAARLLGMAPPPALAFEDSAPRMSPMALSFWSENRVVTNAATKAALGIEWRCPTYREGLAAILAAGG</sequence>
<evidence type="ECO:0000313" key="3">
    <source>
        <dbReference type="Proteomes" id="UP000199473"/>
    </source>
</evidence>
<keyword evidence="3" id="KW-1185">Reference proteome</keyword>
<evidence type="ECO:0000256" key="1">
    <source>
        <dbReference type="ARBA" id="ARBA00023027"/>
    </source>
</evidence>
<gene>
    <name evidence="2" type="ORF">SAMN02745775_11515</name>
</gene>
<dbReference type="EMBL" id="FOSQ01000015">
    <property type="protein sequence ID" value="SFL02816.1"/>
    <property type="molecule type" value="Genomic_DNA"/>
</dbReference>
<dbReference type="STRING" id="1123062.SAMN02745775_11515"/>
<dbReference type="PANTHER" id="PTHR43574">
    <property type="entry name" value="EPIMERASE-RELATED"/>
    <property type="match status" value="1"/>
</dbReference>
<evidence type="ECO:0000313" key="2">
    <source>
        <dbReference type="EMBL" id="SFL02816.1"/>
    </source>
</evidence>
<proteinExistence type="predicted"/>
<dbReference type="SUPFAM" id="SSF51735">
    <property type="entry name" value="NAD(P)-binding Rossmann-fold domains"/>
    <property type="match status" value="1"/>
</dbReference>
<accession>A0A1I4EEM8</accession>